<dbReference type="Proteomes" id="UP000298416">
    <property type="component" value="Unassembled WGS sequence"/>
</dbReference>
<sequence>MKEAQLKFKISRQSCTRMWNAAKKQQAAGQAIQLVNNKKTSLEMAQSRRHAQLPTNLEVPVELVIEAIEYLKTMGCNEGLHIISQALGIQQIGGAGVIAGAEVFERAEVIEGAEVIAEAKVIEGAEDVEGAENIAGAEHIAGSEVIAGAEHIKGAKVIEGAEDVEGTEEV</sequence>
<gene>
    <name evidence="1" type="ORF">SASPL_146920</name>
</gene>
<name>A0A8X8Z5N4_SALSN</name>
<dbReference type="EMBL" id="PNBA02000018">
    <property type="protein sequence ID" value="KAG6392696.1"/>
    <property type="molecule type" value="Genomic_DNA"/>
</dbReference>
<organism evidence="1">
    <name type="scientific">Salvia splendens</name>
    <name type="common">Scarlet sage</name>
    <dbReference type="NCBI Taxonomy" id="180675"/>
    <lineage>
        <taxon>Eukaryota</taxon>
        <taxon>Viridiplantae</taxon>
        <taxon>Streptophyta</taxon>
        <taxon>Embryophyta</taxon>
        <taxon>Tracheophyta</taxon>
        <taxon>Spermatophyta</taxon>
        <taxon>Magnoliopsida</taxon>
        <taxon>eudicotyledons</taxon>
        <taxon>Gunneridae</taxon>
        <taxon>Pentapetalae</taxon>
        <taxon>asterids</taxon>
        <taxon>lamiids</taxon>
        <taxon>Lamiales</taxon>
        <taxon>Lamiaceae</taxon>
        <taxon>Nepetoideae</taxon>
        <taxon>Mentheae</taxon>
        <taxon>Salviinae</taxon>
        <taxon>Salvia</taxon>
        <taxon>Salvia subgen. Calosphace</taxon>
        <taxon>core Calosphace</taxon>
    </lineage>
</organism>
<dbReference type="AlphaFoldDB" id="A0A8X8Z5N4"/>
<accession>A0A8X8Z5N4</accession>
<keyword evidence="2" id="KW-1185">Reference proteome</keyword>
<evidence type="ECO:0000313" key="2">
    <source>
        <dbReference type="Proteomes" id="UP000298416"/>
    </source>
</evidence>
<reference evidence="1" key="2">
    <citation type="submission" date="2020-08" db="EMBL/GenBank/DDBJ databases">
        <title>Plant Genome Project.</title>
        <authorList>
            <person name="Zhang R.-G."/>
        </authorList>
    </citation>
    <scope>NUCLEOTIDE SEQUENCE</scope>
    <source>
        <strain evidence="1">Huo1</strain>
        <tissue evidence="1">Leaf</tissue>
    </source>
</reference>
<protein>
    <submittedName>
        <fullName evidence="1">Uncharacterized protein</fullName>
    </submittedName>
</protein>
<evidence type="ECO:0000313" key="1">
    <source>
        <dbReference type="EMBL" id="KAG6392696.1"/>
    </source>
</evidence>
<comment type="caution">
    <text evidence="1">The sequence shown here is derived from an EMBL/GenBank/DDBJ whole genome shotgun (WGS) entry which is preliminary data.</text>
</comment>
<reference evidence="1" key="1">
    <citation type="submission" date="2018-01" db="EMBL/GenBank/DDBJ databases">
        <authorList>
            <person name="Mao J.F."/>
        </authorList>
    </citation>
    <scope>NUCLEOTIDE SEQUENCE</scope>
    <source>
        <strain evidence="1">Huo1</strain>
        <tissue evidence="1">Leaf</tissue>
    </source>
</reference>
<proteinExistence type="predicted"/>